<organism evidence="1 2">
    <name type="scientific">Spongiibacter pelagi</name>
    <dbReference type="NCBI Taxonomy" id="2760804"/>
    <lineage>
        <taxon>Bacteria</taxon>
        <taxon>Pseudomonadati</taxon>
        <taxon>Pseudomonadota</taxon>
        <taxon>Gammaproteobacteria</taxon>
        <taxon>Cellvibrionales</taxon>
        <taxon>Spongiibacteraceae</taxon>
        <taxon>Spongiibacter</taxon>
    </lineage>
</organism>
<comment type="caution">
    <text evidence="1">The sequence shown here is derived from an EMBL/GenBank/DDBJ whole genome shotgun (WGS) entry which is preliminary data.</text>
</comment>
<dbReference type="EMBL" id="JACXLD010000014">
    <property type="protein sequence ID" value="MBD2860164.1"/>
    <property type="molecule type" value="Genomic_DNA"/>
</dbReference>
<accession>A0A927GY78</accession>
<dbReference type="AlphaFoldDB" id="A0A927GY78"/>
<dbReference type="PROSITE" id="PS51257">
    <property type="entry name" value="PROKAR_LIPOPROTEIN"/>
    <property type="match status" value="1"/>
</dbReference>
<evidence type="ECO:0000313" key="2">
    <source>
        <dbReference type="Proteomes" id="UP000610558"/>
    </source>
</evidence>
<sequence>MEIGKCKTLCLLGFSCILVSCAMKPYEPSASGDRATIVFNGSGFPNIPFIRKRLTAQFFSGCYTEHPKTDASILGELKISEEEFLNKEVTIPAGKFLLMSYGVSESGSCMLNASFVPEKGAQYQATYKPRIGRCEGKITKRNGDPIPDLNFYKITAVEAAVGASDTWRHCNNFNRYFELENMSQ</sequence>
<dbReference type="RefSeq" id="WP_190766687.1">
    <property type="nucleotide sequence ID" value="NZ_JACXLD010000014.1"/>
</dbReference>
<name>A0A927GY78_9GAMM</name>
<dbReference type="Proteomes" id="UP000610558">
    <property type="component" value="Unassembled WGS sequence"/>
</dbReference>
<proteinExistence type="predicted"/>
<reference evidence="1" key="1">
    <citation type="submission" date="2020-09" db="EMBL/GenBank/DDBJ databases">
        <authorList>
            <person name="Yoon J.-W."/>
        </authorList>
    </citation>
    <scope>NUCLEOTIDE SEQUENCE</scope>
    <source>
        <strain evidence="1">KMU-158</strain>
    </source>
</reference>
<protein>
    <recommendedName>
        <fullName evidence="3">Lipoprotein</fullName>
    </recommendedName>
</protein>
<gene>
    <name evidence="1" type="ORF">IB286_14275</name>
</gene>
<evidence type="ECO:0000313" key="1">
    <source>
        <dbReference type="EMBL" id="MBD2860164.1"/>
    </source>
</evidence>
<keyword evidence="2" id="KW-1185">Reference proteome</keyword>
<evidence type="ECO:0008006" key="3">
    <source>
        <dbReference type="Google" id="ProtNLM"/>
    </source>
</evidence>